<dbReference type="AlphaFoldDB" id="A0A498L9R5"/>
<dbReference type="Gene3D" id="6.20.400.20">
    <property type="match status" value="1"/>
</dbReference>
<feature type="transmembrane region" description="Helical" evidence="1">
    <location>
        <begin position="79"/>
        <end position="102"/>
    </location>
</feature>
<comment type="caution">
    <text evidence="2">The sequence shown here is derived from an EMBL/GenBank/DDBJ whole genome shotgun (WGS) entry which is preliminary data.</text>
</comment>
<reference evidence="2 4" key="1">
    <citation type="submission" date="2018-03" db="EMBL/GenBank/DDBJ databases">
        <title>Draft genome sequence of Rohu Carp (Labeo rohita).</title>
        <authorList>
            <person name="Das P."/>
            <person name="Kushwaha B."/>
            <person name="Joshi C.G."/>
            <person name="Kumar D."/>
            <person name="Nagpure N.S."/>
            <person name="Sahoo L."/>
            <person name="Das S.P."/>
            <person name="Bit A."/>
            <person name="Patnaik S."/>
            <person name="Meher P.K."/>
            <person name="Jayasankar P."/>
            <person name="Koringa P.G."/>
            <person name="Patel N.V."/>
            <person name="Hinsu A.T."/>
            <person name="Kumar R."/>
            <person name="Pandey M."/>
            <person name="Agarwal S."/>
            <person name="Srivastava S."/>
            <person name="Singh M."/>
            <person name="Iquebal M.A."/>
            <person name="Jaiswal S."/>
            <person name="Angadi U.B."/>
            <person name="Kumar N."/>
            <person name="Raza M."/>
            <person name="Shah T.M."/>
            <person name="Rai A."/>
            <person name="Jena J.K."/>
        </authorList>
    </citation>
    <scope>NUCLEOTIDE SEQUENCE [LARGE SCALE GENOMIC DNA]</scope>
    <source>
        <strain evidence="2">DASCIFA01</strain>
        <tissue evidence="2">Testis</tissue>
    </source>
</reference>
<name>A0A498L9R5_LABRO</name>
<dbReference type="STRING" id="84645.A0A498L9R5"/>
<dbReference type="EMBL" id="QBIY01013496">
    <property type="protein sequence ID" value="RXN02617.1"/>
    <property type="molecule type" value="Genomic_DNA"/>
</dbReference>
<organism evidence="2 4">
    <name type="scientific">Labeo rohita</name>
    <name type="common">Indian major carp</name>
    <name type="synonym">Cyprinus rohita</name>
    <dbReference type="NCBI Taxonomy" id="84645"/>
    <lineage>
        <taxon>Eukaryota</taxon>
        <taxon>Metazoa</taxon>
        <taxon>Chordata</taxon>
        <taxon>Craniata</taxon>
        <taxon>Vertebrata</taxon>
        <taxon>Euteleostomi</taxon>
        <taxon>Actinopterygii</taxon>
        <taxon>Neopterygii</taxon>
        <taxon>Teleostei</taxon>
        <taxon>Ostariophysi</taxon>
        <taxon>Cypriniformes</taxon>
        <taxon>Cyprinidae</taxon>
        <taxon>Labeoninae</taxon>
        <taxon>Labeonini</taxon>
        <taxon>Labeo</taxon>
    </lineage>
</organism>
<proteinExistence type="predicted"/>
<evidence type="ECO:0000313" key="2">
    <source>
        <dbReference type="EMBL" id="RXN02617.1"/>
    </source>
</evidence>
<gene>
    <name evidence="3" type="ORF">ROHU_022062</name>
    <name evidence="2" type="ORF">ROHU_034793</name>
</gene>
<dbReference type="SUPFAM" id="SSF81321">
    <property type="entry name" value="Family A G protein-coupled receptor-like"/>
    <property type="match status" value="1"/>
</dbReference>
<dbReference type="Proteomes" id="UP000290572">
    <property type="component" value="Unassembled WGS sequence"/>
</dbReference>
<accession>A0A498L9R5</accession>
<evidence type="ECO:0000313" key="3">
    <source>
        <dbReference type="EMBL" id="RXN24650.1"/>
    </source>
</evidence>
<keyword evidence="1" id="KW-0812">Transmembrane</keyword>
<sequence length="118" mass="13758">MFRYRRFTEKKTEVEIEYEANTLHSMESFDSTTLFGFTNDYDLNYTDIDFVTDPNVTEVAELCVASKEQERTITAVQTMVFLITFLLGVTGNGLVIATFIRWERRLLAVGYSERRFLV</sequence>
<keyword evidence="2" id="KW-0675">Receptor</keyword>
<protein>
    <submittedName>
        <fullName evidence="2">C-C chemokine receptor type 7-like protein</fullName>
    </submittedName>
</protein>
<keyword evidence="1" id="KW-0472">Membrane</keyword>
<evidence type="ECO:0000256" key="1">
    <source>
        <dbReference type="SAM" id="Phobius"/>
    </source>
</evidence>
<keyword evidence="1" id="KW-1133">Transmembrane helix</keyword>
<evidence type="ECO:0000313" key="4">
    <source>
        <dbReference type="Proteomes" id="UP000290572"/>
    </source>
</evidence>
<dbReference type="EMBL" id="QBIY01012521">
    <property type="protein sequence ID" value="RXN24650.1"/>
    <property type="molecule type" value="Genomic_DNA"/>
</dbReference>
<keyword evidence="4" id="KW-1185">Reference proteome</keyword>